<gene>
    <name evidence="4" type="ORF">ACEWY4_025527</name>
</gene>
<comment type="subcellular location">
    <subcellularLocation>
        <location evidence="1">Nucleus</location>
    </subcellularLocation>
</comment>
<feature type="region of interest" description="Disordered" evidence="2">
    <location>
        <begin position="82"/>
        <end position="103"/>
    </location>
</feature>
<protein>
    <recommendedName>
        <fullName evidence="3">Chromo domain-containing protein</fullName>
    </recommendedName>
</protein>
<dbReference type="Pfam" id="PF00385">
    <property type="entry name" value="Chromo"/>
    <property type="match status" value="1"/>
</dbReference>
<feature type="domain" description="Chromo" evidence="3">
    <location>
        <begin position="137"/>
        <end position="195"/>
    </location>
</feature>
<reference evidence="4 5" key="1">
    <citation type="submission" date="2024-09" db="EMBL/GenBank/DDBJ databases">
        <title>A chromosome-level genome assembly of Gray's grenadier anchovy, Coilia grayii.</title>
        <authorList>
            <person name="Fu Z."/>
        </authorList>
    </citation>
    <scope>NUCLEOTIDE SEQUENCE [LARGE SCALE GENOMIC DNA]</scope>
    <source>
        <strain evidence="4">G4</strain>
        <tissue evidence="4">Muscle</tissue>
    </source>
</reference>
<dbReference type="PROSITE" id="PS50013">
    <property type="entry name" value="CHROMO_2"/>
    <property type="match status" value="1"/>
</dbReference>
<dbReference type="EMBL" id="JBHFQA010000022">
    <property type="protein sequence ID" value="KAL2079783.1"/>
    <property type="molecule type" value="Genomic_DNA"/>
</dbReference>
<dbReference type="SUPFAM" id="SSF54160">
    <property type="entry name" value="Chromo domain-like"/>
    <property type="match status" value="1"/>
</dbReference>
<evidence type="ECO:0000256" key="2">
    <source>
        <dbReference type="SAM" id="MobiDB-lite"/>
    </source>
</evidence>
<feature type="region of interest" description="Disordered" evidence="2">
    <location>
        <begin position="184"/>
        <end position="223"/>
    </location>
</feature>
<evidence type="ECO:0000256" key="1">
    <source>
        <dbReference type="ARBA" id="ARBA00004123"/>
    </source>
</evidence>
<keyword evidence="5" id="KW-1185">Reference proteome</keyword>
<name>A0ABD1IXU6_9TELE</name>
<dbReference type="SMART" id="SM00298">
    <property type="entry name" value="CHROMO"/>
    <property type="match status" value="1"/>
</dbReference>
<dbReference type="GO" id="GO:0005634">
    <property type="term" value="C:nucleus"/>
    <property type="evidence" value="ECO:0007669"/>
    <property type="project" value="UniProtKB-SubCell"/>
</dbReference>
<dbReference type="AlphaFoldDB" id="A0ABD1IXU6"/>
<evidence type="ECO:0000259" key="3">
    <source>
        <dbReference type="PROSITE" id="PS50013"/>
    </source>
</evidence>
<comment type="caution">
    <text evidence="4">The sequence shown here is derived from an EMBL/GenBank/DDBJ whole genome shotgun (WGS) entry which is preliminary data.</text>
</comment>
<proteinExistence type="predicted"/>
<sequence length="223" mass="24440">MQEEYERSFVIHACNLLHATIRTWARAQVALQRAVATYLAGTPADAGSCVPRGAKGLAVSQGLICLGGVPEVGSALPGSLHGGACHQPHSSPPPTSHYLEGPSYVPRVPNQACESEPSHPCGASTTRLQLLDGDPIYTVRRLLRSRRRGRGMHYLVDWEEYSPEERSWVPASRILDRTLISDFHREHPDQPALRRGRPRGPPAGRAGAVRDDDAQLSDRSEEF</sequence>
<dbReference type="InterPro" id="IPR016197">
    <property type="entry name" value="Chromo-like_dom_sf"/>
</dbReference>
<dbReference type="Gene3D" id="2.40.50.40">
    <property type="match status" value="1"/>
</dbReference>
<dbReference type="InterPro" id="IPR000953">
    <property type="entry name" value="Chromo/chromo_shadow_dom"/>
</dbReference>
<feature type="compositionally biased region" description="Basic and acidic residues" evidence="2">
    <location>
        <begin position="208"/>
        <end position="223"/>
    </location>
</feature>
<evidence type="ECO:0000313" key="4">
    <source>
        <dbReference type="EMBL" id="KAL2079783.1"/>
    </source>
</evidence>
<dbReference type="InterPro" id="IPR023780">
    <property type="entry name" value="Chromo_domain"/>
</dbReference>
<organism evidence="4 5">
    <name type="scientific">Coilia grayii</name>
    <name type="common">Gray's grenadier anchovy</name>
    <dbReference type="NCBI Taxonomy" id="363190"/>
    <lineage>
        <taxon>Eukaryota</taxon>
        <taxon>Metazoa</taxon>
        <taxon>Chordata</taxon>
        <taxon>Craniata</taxon>
        <taxon>Vertebrata</taxon>
        <taxon>Euteleostomi</taxon>
        <taxon>Actinopterygii</taxon>
        <taxon>Neopterygii</taxon>
        <taxon>Teleostei</taxon>
        <taxon>Clupei</taxon>
        <taxon>Clupeiformes</taxon>
        <taxon>Clupeoidei</taxon>
        <taxon>Engraulidae</taxon>
        <taxon>Coilinae</taxon>
        <taxon>Coilia</taxon>
    </lineage>
</organism>
<evidence type="ECO:0000313" key="5">
    <source>
        <dbReference type="Proteomes" id="UP001591681"/>
    </source>
</evidence>
<dbReference type="Proteomes" id="UP001591681">
    <property type="component" value="Unassembled WGS sequence"/>
</dbReference>
<accession>A0ABD1IXU6</accession>